<dbReference type="EMBL" id="JAINUF010000005">
    <property type="protein sequence ID" value="KAJ8358813.1"/>
    <property type="molecule type" value="Genomic_DNA"/>
</dbReference>
<sequence length="66" mass="7640">MTKLKVSFEDKKISDAYRETLEKKLAITTNLLQEKEQTAKTGSGRSSAGERDQIKDRDQDLWNEHK</sequence>
<gene>
    <name evidence="2" type="ORF">SKAU_G00153380</name>
</gene>
<proteinExistence type="predicted"/>
<evidence type="ECO:0000256" key="1">
    <source>
        <dbReference type="SAM" id="MobiDB-lite"/>
    </source>
</evidence>
<dbReference type="Proteomes" id="UP001152622">
    <property type="component" value="Chromosome 5"/>
</dbReference>
<accession>A0A9Q1FH86</accession>
<comment type="caution">
    <text evidence="2">The sequence shown here is derived from an EMBL/GenBank/DDBJ whole genome shotgun (WGS) entry which is preliminary data.</text>
</comment>
<feature type="compositionally biased region" description="Basic and acidic residues" evidence="1">
    <location>
        <begin position="48"/>
        <end position="66"/>
    </location>
</feature>
<evidence type="ECO:0000313" key="2">
    <source>
        <dbReference type="EMBL" id="KAJ8358813.1"/>
    </source>
</evidence>
<organism evidence="2 3">
    <name type="scientific">Synaphobranchus kaupii</name>
    <name type="common">Kaup's arrowtooth eel</name>
    <dbReference type="NCBI Taxonomy" id="118154"/>
    <lineage>
        <taxon>Eukaryota</taxon>
        <taxon>Metazoa</taxon>
        <taxon>Chordata</taxon>
        <taxon>Craniata</taxon>
        <taxon>Vertebrata</taxon>
        <taxon>Euteleostomi</taxon>
        <taxon>Actinopterygii</taxon>
        <taxon>Neopterygii</taxon>
        <taxon>Teleostei</taxon>
        <taxon>Anguilliformes</taxon>
        <taxon>Synaphobranchidae</taxon>
        <taxon>Synaphobranchus</taxon>
    </lineage>
</organism>
<protein>
    <submittedName>
        <fullName evidence="2">Uncharacterized protein</fullName>
    </submittedName>
</protein>
<name>A0A9Q1FH86_SYNKA</name>
<reference evidence="2" key="1">
    <citation type="journal article" date="2023" name="Science">
        <title>Genome structures resolve the early diversification of teleost fishes.</title>
        <authorList>
            <person name="Parey E."/>
            <person name="Louis A."/>
            <person name="Montfort J."/>
            <person name="Bouchez O."/>
            <person name="Roques C."/>
            <person name="Iampietro C."/>
            <person name="Lluch J."/>
            <person name="Castinel A."/>
            <person name="Donnadieu C."/>
            <person name="Desvignes T."/>
            <person name="Floi Bucao C."/>
            <person name="Jouanno E."/>
            <person name="Wen M."/>
            <person name="Mejri S."/>
            <person name="Dirks R."/>
            <person name="Jansen H."/>
            <person name="Henkel C."/>
            <person name="Chen W.J."/>
            <person name="Zahm M."/>
            <person name="Cabau C."/>
            <person name="Klopp C."/>
            <person name="Thompson A.W."/>
            <person name="Robinson-Rechavi M."/>
            <person name="Braasch I."/>
            <person name="Lecointre G."/>
            <person name="Bobe J."/>
            <person name="Postlethwait J.H."/>
            <person name="Berthelot C."/>
            <person name="Roest Crollius H."/>
            <person name="Guiguen Y."/>
        </authorList>
    </citation>
    <scope>NUCLEOTIDE SEQUENCE</scope>
    <source>
        <strain evidence="2">WJC10195</strain>
    </source>
</reference>
<dbReference type="AlphaFoldDB" id="A0A9Q1FH86"/>
<keyword evidence="3" id="KW-1185">Reference proteome</keyword>
<evidence type="ECO:0000313" key="3">
    <source>
        <dbReference type="Proteomes" id="UP001152622"/>
    </source>
</evidence>
<feature type="region of interest" description="Disordered" evidence="1">
    <location>
        <begin position="34"/>
        <end position="66"/>
    </location>
</feature>